<dbReference type="EMBL" id="KI669492">
    <property type="protein sequence ID" value="OCF37857.1"/>
    <property type="molecule type" value="Genomic_DNA"/>
</dbReference>
<feature type="compositionally biased region" description="Low complexity" evidence="1">
    <location>
        <begin position="361"/>
        <end position="373"/>
    </location>
</feature>
<keyword evidence="3" id="KW-1185">Reference proteome</keyword>
<feature type="region of interest" description="Disordered" evidence="1">
    <location>
        <begin position="642"/>
        <end position="731"/>
    </location>
</feature>
<feature type="region of interest" description="Disordered" evidence="1">
    <location>
        <begin position="333"/>
        <end position="379"/>
    </location>
</feature>
<name>A0A1B9H3M0_9TREE</name>
<sequence>MDIRSSSPTTYSPRARAASSGPGSAPSLGPRPTSSSGSTRGRPSSPRPPPSYARSSLDRSPALNPLVLDERPRVPPPIYLRSSSPQGHSGKGSLKIHVPAWGVALVRPPRSRDLHPLESGGVELEPPCEDTVLSGALEVTMKERRKVQAISVGVQSVCRLHMGAQRVWEEDGIFERGVEVLAAEGEEGIWLEKGSQSFSFSLLLPATLATTDFHAFGRVSYILTARVEGIPASTSFTSMFKVSSPPILDHTIPHRGDFERVIARSDKLAAAASSSASSAAASGSSSGSPGPVTRRGSSSMGIGLSGLTLGESPAPIDDASAIAVGEGSPSLRGLYTRRHSSDISPRIPPLALSPPTTGAVSKSRSPSLSSHTSPKSDKSEWLKGDLFASRGLVVHANPSRSGGVTQLELRKEGFVDGLGSWKFTATAEVFSISSVILLGISLPAPSPLCTIFLIRLVLAQTYSITSPRTPNNPPHMPEATRNHVLYQVGRMHRPGEKYPAKDVDSLWRGAGAHGAGGEEGCKIRAVARMPNHDKIRPTTQDGTITPIRVTHELTLQVFYSIEGQCVRGEPVQGPGELRMMSVKMPIAVPSCVLTMNALDLPTYETAHKSPQENIDDILSSAPSKNLCMCGSTFAELGEAAMKRAQATEQEDMEACSGTGSGSAPGSCGDVGSSTVCELAKEEEARREASSMGRSESASGSGGWGGDGSGGASGSGSGAGAGAGAGGSGWGQ</sequence>
<proteinExistence type="predicted"/>
<dbReference type="OrthoDB" id="3345971at2759"/>
<feature type="compositionally biased region" description="Low complexity" evidence="1">
    <location>
        <begin position="296"/>
        <end position="306"/>
    </location>
</feature>
<feature type="compositionally biased region" description="Basic and acidic residues" evidence="1">
    <location>
        <begin position="678"/>
        <end position="688"/>
    </location>
</feature>
<feature type="compositionally biased region" description="Gly residues" evidence="1">
    <location>
        <begin position="699"/>
        <end position="731"/>
    </location>
</feature>
<dbReference type="Proteomes" id="UP000092666">
    <property type="component" value="Unassembled WGS sequence"/>
</dbReference>
<protein>
    <submittedName>
        <fullName evidence="2">Uncharacterized protein</fullName>
    </submittedName>
</protein>
<feature type="region of interest" description="Disordered" evidence="1">
    <location>
        <begin position="276"/>
        <end position="306"/>
    </location>
</feature>
<evidence type="ECO:0000313" key="3">
    <source>
        <dbReference type="Proteomes" id="UP000092666"/>
    </source>
</evidence>
<dbReference type="AlphaFoldDB" id="A0A1B9H3M0"/>
<dbReference type="Gene3D" id="2.60.40.640">
    <property type="match status" value="1"/>
</dbReference>
<feature type="region of interest" description="Disordered" evidence="1">
    <location>
        <begin position="1"/>
        <end position="94"/>
    </location>
</feature>
<reference evidence="2 3" key="1">
    <citation type="submission" date="2013-07" db="EMBL/GenBank/DDBJ databases">
        <title>The Genome Sequence of Cryptococcus heveanensis BCC8398.</title>
        <authorList>
            <consortium name="The Broad Institute Genome Sequencing Platform"/>
            <person name="Cuomo C."/>
            <person name="Litvintseva A."/>
            <person name="Chen Y."/>
            <person name="Heitman J."/>
            <person name="Sun S."/>
            <person name="Springer D."/>
            <person name="Dromer F."/>
            <person name="Young S.K."/>
            <person name="Zeng Q."/>
            <person name="Gargeya S."/>
            <person name="Fitzgerald M."/>
            <person name="Abouelleil A."/>
            <person name="Alvarado L."/>
            <person name="Berlin A.M."/>
            <person name="Chapman S.B."/>
            <person name="Dewar J."/>
            <person name="Goldberg J."/>
            <person name="Griggs A."/>
            <person name="Gujja S."/>
            <person name="Hansen M."/>
            <person name="Howarth C."/>
            <person name="Imamovic A."/>
            <person name="Larimer J."/>
            <person name="McCowan C."/>
            <person name="Murphy C."/>
            <person name="Pearson M."/>
            <person name="Priest M."/>
            <person name="Roberts A."/>
            <person name="Saif S."/>
            <person name="Shea T."/>
            <person name="Sykes S."/>
            <person name="Wortman J."/>
            <person name="Nusbaum C."/>
            <person name="Birren B."/>
        </authorList>
    </citation>
    <scope>NUCLEOTIDE SEQUENCE [LARGE SCALE GENOMIC DNA]</scope>
    <source>
        <strain evidence="2 3">BCC8398</strain>
    </source>
</reference>
<reference evidence="3" key="2">
    <citation type="submission" date="2013-12" db="EMBL/GenBank/DDBJ databases">
        <title>Evolution of pathogenesis and genome organization in the Tremellales.</title>
        <authorList>
            <person name="Cuomo C."/>
            <person name="Litvintseva A."/>
            <person name="Heitman J."/>
            <person name="Chen Y."/>
            <person name="Sun S."/>
            <person name="Springer D."/>
            <person name="Dromer F."/>
            <person name="Young S."/>
            <person name="Zeng Q."/>
            <person name="Chapman S."/>
            <person name="Gujja S."/>
            <person name="Saif S."/>
            <person name="Birren B."/>
        </authorList>
    </citation>
    <scope>NUCLEOTIDE SEQUENCE [LARGE SCALE GENOMIC DNA]</scope>
    <source>
        <strain evidence="3">BCC8398</strain>
    </source>
</reference>
<feature type="compositionally biased region" description="Low complexity" evidence="1">
    <location>
        <begin position="689"/>
        <end position="698"/>
    </location>
</feature>
<dbReference type="InterPro" id="IPR014756">
    <property type="entry name" value="Ig_E-set"/>
</dbReference>
<dbReference type="STRING" id="1296120.A0A1B9H3M0"/>
<dbReference type="SUPFAM" id="SSF81296">
    <property type="entry name" value="E set domains"/>
    <property type="match status" value="1"/>
</dbReference>
<accession>A0A1B9H3M0</accession>
<feature type="compositionally biased region" description="Low complexity" evidence="1">
    <location>
        <begin position="12"/>
        <end position="44"/>
    </location>
</feature>
<feature type="compositionally biased region" description="Low complexity" evidence="1">
    <location>
        <begin position="276"/>
        <end position="288"/>
    </location>
</feature>
<evidence type="ECO:0000313" key="2">
    <source>
        <dbReference type="EMBL" id="OCF37857.1"/>
    </source>
</evidence>
<dbReference type="InterPro" id="IPR014752">
    <property type="entry name" value="Arrestin-like_C"/>
</dbReference>
<feature type="compositionally biased region" description="Polar residues" evidence="1">
    <location>
        <begin position="1"/>
        <end position="11"/>
    </location>
</feature>
<evidence type="ECO:0000256" key="1">
    <source>
        <dbReference type="SAM" id="MobiDB-lite"/>
    </source>
</evidence>
<gene>
    <name evidence="2" type="ORF">I316_00081</name>
</gene>
<organism evidence="2 3">
    <name type="scientific">Kwoniella heveanensis BCC8398</name>
    <dbReference type="NCBI Taxonomy" id="1296120"/>
    <lineage>
        <taxon>Eukaryota</taxon>
        <taxon>Fungi</taxon>
        <taxon>Dikarya</taxon>
        <taxon>Basidiomycota</taxon>
        <taxon>Agaricomycotina</taxon>
        <taxon>Tremellomycetes</taxon>
        <taxon>Tremellales</taxon>
        <taxon>Cryptococcaceae</taxon>
        <taxon>Kwoniella</taxon>
    </lineage>
</organism>